<gene>
    <name evidence="1" type="ORF">J2736_006686</name>
</gene>
<reference evidence="1 2" key="1">
    <citation type="submission" date="2023-07" db="EMBL/GenBank/DDBJ databases">
        <title>Sorghum-associated microbial communities from plants grown in Nebraska, USA.</title>
        <authorList>
            <person name="Schachtman D."/>
        </authorList>
    </citation>
    <scope>NUCLEOTIDE SEQUENCE [LARGE SCALE GENOMIC DNA]</scope>
    <source>
        <strain evidence="1 2">CC258</strain>
    </source>
</reference>
<keyword evidence="2" id="KW-1185">Reference proteome</keyword>
<proteinExistence type="predicted"/>
<organism evidence="1 2">
    <name type="scientific">Paenibacillus qinlingensis</name>
    <dbReference type="NCBI Taxonomy" id="1837343"/>
    <lineage>
        <taxon>Bacteria</taxon>
        <taxon>Bacillati</taxon>
        <taxon>Bacillota</taxon>
        <taxon>Bacilli</taxon>
        <taxon>Bacillales</taxon>
        <taxon>Paenibacillaceae</taxon>
        <taxon>Paenibacillus</taxon>
    </lineage>
</organism>
<dbReference type="EMBL" id="JAVDSB010000030">
    <property type="protein sequence ID" value="MDR6555424.1"/>
    <property type="molecule type" value="Genomic_DNA"/>
</dbReference>
<accession>A0ABU1P793</accession>
<sequence>MNDAYTTPIRASLMQKDPTLKFEDITFDPNNQNVSVRGKYFTTSPRNYSGTTYTSPTQFENDWQKFSQPTQPVQPVTQPTQQPSQINYNNQFNDIFKQLQQQITGPQQPTNVYNTPQYQAYAAQSARRQNEGIRSAQEALGSSGFGRSSTLGERAGRIAGDEQQFLETQVVPQILAQQESQKQQQLQNLMGLLQPLFQQQQFGEQTAQNRAQLTGSFIPPEAQSAIDQILGLKRQAEQQGVTQDQLAGYRSQADTLRSQLQRLGIDPNFISADVTSTDVNTPAGLQTLEARQLDRRNFESDRQYEFAKGQQEWENNLKQDQFNENKAQQAWENAFKDKDFLQSVNDAAASRGLQWASLDQRSKEFVADQAFREKQFEFEKEQALNKAQTPNKNELEADYVSGFDGLTPDMRKKAFAENKAAIIKDLGKSGYDALYKSYFDEDGDPR</sequence>
<comment type="caution">
    <text evidence="1">The sequence shown here is derived from an EMBL/GenBank/DDBJ whole genome shotgun (WGS) entry which is preliminary data.</text>
</comment>
<evidence type="ECO:0000313" key="1">
    <source>
        <dbReference type="EMBL" id="MDR6555424.1"/>
    </source>
</evidence>
<dbReference type="Proteomes" id="UP001267290">
    <property type="component" value="Unassembled WGS sequence"/>
</dbReference>
<evidence type="ECO:0000313" key="2">
    <source>
        <dbReference type="Proteomes" id="UP001267290"/>
    </source>
</evidence>
<dbReference type="RefSeq" id="WP_310502758.1">
    <property type="nucleotide sequence ID" value="NZ_JAVDSB010000030.1"/>
</dbReference>
<protein>
    <submittedName>
        <fullName evidence="1">Uncharacterized protein</fullName>
    </submittedName>
</protein>
<name>A0ABU1P793_9BACL</name>